<evidence type="ECO:0000256" key="14">
    <source>
        <dbReference type="SAM" id="Coils"/>
    </source>
</evidence>
<name>A0ABW0RWB7_9BURK</name>
<comment type="subcellular location">
    <subcellularLocation>
        <location evidence="1">Cell inner membrane</location>
        <topology evidence="1">Multi-pass membrane protein</topology>
    </subcellularLocation>
</comment>
<feature type="transmembrane region" description="Helical" evidence="15">
    <location>
        <begin position="46"/>
        <end position="70"/>
    </location>
</feature>
<evidence type="ECO:0000256" key="11">
    <source>
        <dbReference type="ARBA" id="ARBA00023136"/>
    </source>
</evidence>
<dbReference type="PANTHER" id="PTHR32309">
    <property type="entry name" value="TYROSINE-PROTEIN KINASE"/>
    <property type="match status" value="1"/>
</dbReference>
<keyword evidence="4" id="KW-0997">Cell inner membrane</keyword>
<accession>A0ABW0RWB7</accession>
<feature type="domain" description="Tyrosine-protein kinase G-rich" evidence="18">
    <location>
        <begin position="402"/>
        <end position="481"/>
    </location>
</feature>
<evidence type="ECO:0000256" key="3">
    <source>
        <dbReference type="ARBA" id="ARBA00022475"/>
    </source>
</evidence>
<evidence type="ECO:0000313" key="19">
    <source>
        <dbReference type="EMBL" id="MFC5547910.1"/>
    </source>
</evidence>
<evidence type="ECO:0000256" key="13">
    <source>
        <dbReference type="ARBA" id="ARBA00053015"/>
    </source>
</evidence>
<gene>
    <name evidence="19" type="ORF">ACFPO9_05230</name>
</gene>
<dbReference type="RefSeq" id="WP_379768102.1">
    <property type="nucleotide sequence ID" value="NZ_JBHSMZ010000004.1"/>
</dbReference>
<keyword evidence="14" id="KW-0175">Coiled coil</keyword>
<evidence type="ECO:0000256" key="1">
    <source>
        <dbReference type="ARBA" id="ARBA00004429"/>
    </source>
</evidence>
<dbReference type="Gene3D" id="3.40.50.300">
    <property type="entry name" value="P-loop containing nucleotide triphosphate hydrolases"/>
    <property type="match status" value="1"/>
</dbReference>
<feature type="domain" description="AAA" evidence="17">
    <location>
        <begin position="558"/>
        <end position="686"/>
    </location>
</feature>
<evidence type="ECO:0000256" key="15">
    <source>
        <dbReference type="SAM" id="Phobius"/>
    </source>
</evidence>
<reference evidence="20" key="1">
    <citation type="journal article" date="2019" name="Int. J. Syst. Evol. Microbiol.">
        <title>The Global Catalogue of Microorganisms (GCM) 10K type strain sequencing project: providing services to taxonomists for standard genome sequencing and annotation.</title>
        <authorList>
            <consortium name="The Broad Institute Genomics Platform"/>
            <consortium name="The Broad Institute Genome Sequencing Center for Infectious Disease"/>
            <person name="Wu L."/>
            <person name="Ma J."/>
        </authorList>
    </citation>
    <scope>NUCLEOTIDE SEQUENCE [LARGE SCALE GENOMIC DNA]</scope>
    <source>
        <strain evidence="20">CGMCC 4.5798</strain>
    </source>
</reference>
<evidence type="ECO:0000256" key="4">
    <source>
        <dbReference type="ARBA" id="ARBA00022519"/>
    </source>
</evidence>
<dbReference type="GO" id="GO:0004715">
    <property type="term" value="F:non-membrane spanning protein tyrosine kinase activity"/>
    <property type="evidence" value="ECO:0007669"/>
    <property type="project" value="UniProtKB-EC"/>
</dbReference>
<dbReference type="InterPro" id="IPR005700">
    <property type="entry name" value="EPS_ExoP-like"/>
</dbReference>
<evidence type="ECO:0000259" key="18">
    <source>
        <dbReference type="Pfam" id="PF13807"/>
    </source>
</evidence>
<evidence type="ECO:0000256" key="6">
    <source>
        <dbReference type="ARBA" id="ARBA00022692"/>
    </source>
</evidence>
<keyword evidence="3" id="KW-1003">Cell membrane</keyword>
<keyword evidence="6 15" id="KW-0812">Transmembrane</keyword>
<dbReference type="SUPFAM" id="SSF52540">
    <property type="entry name" value="P-loop containing nucleoside triphosphate hydrolases"/>
    <property type="match status" value="1"/>
</dbReference>
<evidence type="ECO:0000256" key="9">
    <source>
        <dbReference type="ARBA" id="ARBA00022840"/>
    </source>
</evidence>
<evidence type="ECO:0000256" key="8">
    <source>
        <dbReference type="ARBA" id="ARBA00022777"/>
    </source>
</evidence>
<dbReference type="InterPro" id="IPR027417">
    <property type="entry name" value="P-loop_NTPase"/>
</dbReference>
<evidence type="ECO:0000259" key="17">
    <source>
        <dbReference type="Pfam" id="PF13614"/>
    </source>
</evidence>
<evidence type="ECO:0000259" key="16">
    <source>
        <dbReference type="Pfam" id="PF02706"/>
    </source>
</evidence>
<dbReference type="Pfam" id="PF13614">
    <property type="entry name" value="AAA_31"/>
    <property type="match status" value="1"/>
</dbReference>
<feature type="transmembrane region" description="Helical" evidence="15">
    <location>
        <begin position="460"/>
        <end position="479"/>
    </location>
</feature>
<dbReference type="InterPro" id="IPR032807">
    <property type="entry name" value="GNVR"/>
</dbReference>
<dbReference type="InterPro" id="IPR025669">
    <property type="entry name" value="AAA_dom"/>
</dbReference>
<dbReference type="InterPro" id="IPR050445">
    <property type="entry name" value="Bact_polysacc_biosynth/exp"/>
</dbReference>
<evidence type="ECO:0000256" key="7">
    <source>
        <dbReference type="ARBA" id="ARBA00022741"/>
    </source>
</evidence>
<keyword evidence="9" id="KW-0067">ATP-binding</keyword>
<dbReference type="Pfam" id="PF13807">
    <property type="entry name" value="GNVR"/>
    <property type="match status" value="1"/>
</dbReference>
<dbReference type="Pfam" id="PF23607">
    <property type="entry name" value="WZC_N"/>
    <property type="match status" value="1"/>
</dbReference>
<keyword evidence="8" id="KW-0418">Kinase</keyword>
<dbReference type="PANTHER" id="PTHR32309:SF32">
    <property type="entry name" value="TYROSINE-PROTEIN KINASE ETK-RELATED"/>
    <property type="match status" value="1"/>
</dbReference>
<sequence length="750" mass="81982">MDNESLKVPMNQPVSNNVLKTSQVIEQDNESLDLASYIDLVVENRWLIVIVASIITVLGVAYSFIAMPVYQSNILVQVEDGAGAPGMMLGDLAGALEMKSAATAEIEILRSRFVVTRAVTNAQLDLTLSAKRFPIIGSWIARGKNELSEPGLFGFGGFTWGAEKINVSMFTVPTSFEGERFVLTAMGNGAYVITHAEAGVTGNGHVGETLLINTKDGAIKIHVQNLGAKKGAQFFISRAPLLETVERLQKSLTITEKGKQSGIIGVSLEGTDRERTAATLNEIGHEYIRQNVERKSEEAQKSLAFLEKQLPELKRSLEQAEATYNAMRNSRGTVDLSEEAKSVLQQSVLSQTKLIELKQRRDELLTRYQESNPLVRAVDQQIHTLNGEIAGVNNRIKKMPSIEQDVLRLTRDIKVNTDLYTSLLNSAQQLKLVKASKVGNVRLLDEAVIPLRPIRPQSSLVISMAMLMGIIVGIGCAFIRRSFFGGIEDPSEIEKILGLTISAAIPHSARQESLYSNVKAGASKISVLAKDDPADLAIESLRSFRTSLQFSMLGAKNKIVMITGPTPGVGKSFISVNFAAVIASAGKKVLLIDGDLRKGYLQRYFGLHRRGGLSEVIAGSSVFASVVHKDVLENVDFLSTGEIPPQPSELLEHSNFAMLLQEVMRQYDLIVIDTAPVLAVTDGMVIAPYAGTIFNVVRGNVSTMGEIEESVKRIQQAGHNVAGLVFNDLRHRKGGYGSKYGKYRYAQYKY</sequence>
<dbReference type="InterPro" id="IPR003856">
    <property type="entry name" value="LPS_length_determ_N"/>
</dbReference>
<keyword evidence="7" id="KW-0547">Nucleotide-binding</keyword>
<dbReference type="InterPro" id="IPR005702">
    <property type="entry name" value="Wzc-like_C"/>
</dbReference>
<dbReference type="Proteomes" id="UP001596086">
    <property type="component" value="Unassembled WGS sequence"/>
</dbReference>
<evidence type="ECO:0000256" key="2">
    <source>
        <dbReference type="ARBA" id="ARBA00008883"/>
    </source>
</evidence>
<comment type="caution">
    <text evidence="19">The sequence shown here is derived from an EMBL/GenBank/DDBJ whole genome shotgun (WGS) entry which is preliminary data.</text>
</comment>
<dbReference type="NCBIfam" id="TIGR01007">
    <property type="entry name" value="eps_fam"/>
    <property type="match status" value="1"/>
</dbReference>
<dbReference type="NCBIfam" id="TIGR01005">
    <property type="entry name" value="eps_transp_fam"/>
    <property type="match status" value="1"/>
</dbReference>
<comment type="similarity">
    <text evidence="2">Belongs to the etk/wzc family.</text>
</comment>
<evidence type="ECO:0000256" key="12">
    <source>
        <dbReference type="ARBA" id="ARBA00023137"/>
    </source>
</evidence>
<comment type="catalytic activity">
    <reaction evidence="13">
        <text>L-tyrosyl-[protein] + ATP = O-phospho-L-tyrosyl-[protein] + ADP + H(+)</text>
        <dbReference type="Rhea" id="RHEA:10596"/>
        <dbReference type="Rhea" id="RHEA-COMP:10136"/>
        <dbReference type="Rhea" id="RHEA-COMP:20101"/>
        <dbReference type="ChEBI" id="CHEBI:15378"/>
        <dbReference type="ChEBI" id="CHEBI:30616"/>
        <dbReference type="ChEBI" id="CHEBI:46858"/>
        <dbReference type="ChEBI" id="CHEBI:61978"/>
        <dbReference type="ChEBI" id="CHEBI:456216"/>
    </reaction>
</comment>
<keyword evidence="10 15" id="KW-1133">Transmembrane helix</keyword>
<protein>
    <submittedName>
        <fullName evidence="19">Polysaccharide biosynthesis tyrosine autokinase</fullName>
        <ecNumber evidence="19">2.7.10.2</ecNumber>
    </submittedName>
</protein>
<feature type="domain" description="Polysaccharide chain length determinant N-terminal" evidence="16">
    <location>
        <begin position="31"/>
        <end position="120"/>
    </location>
</feature>
<feature type="coiled-coil region" evidence="14">
    <location>
        <begin position="289"/>
        <end position="330"/>
    </location>
</feature>
<evidence type="ECO:0000313" key="20">
    <source>
        <dbReference type="Proteomes" id="UP001596086"/>
    </source>
</evidence>
<keyword evidence="5 19" id="KW-0808">Transferase</keyword>
<keyword evidence="12" id="KW-0829">Tyrosine-protein kinase</keyword>
<dbReference type="EMBL" id="JBHSMZ010000004">
    <property type="protein sequence ID" value="MFC5547910.1"/>
    <property type="molecule type" value="Genomic_DNA"/>
</dbReference>
<dbReference type="CDD" id="cd05387">
    <property type="entry name" value="BY-kinase"/>
    <property type="match status" value="1"/>
</dbReference>
<dbReference type="EC" id="2.7.10.2" evidence="19"/>
<keyword evidence="11 15" id="KW-0472">Membrane</keyword>
<keyword evidence="20" id="KW-1185">Reference proteome</keyword>
<organism evidence="19 20">
    <name type="scientific">Massilia aerilata</name>
    <dbReference type="NCBI Taxonomy" id="453817"/>
    <lineage>
        <taxon>Bacteria</taxon>
        <taxon>Pseudomonadati</taxon>
        <taxon>Pseudomonadota</taxon>
        <taxon>Betaproteobacteria</taxon>
        <taxon>Burkholderiales</taxon>
        <taxon>Oxalobacteraceae</taxon>
        <taxon>Telluria group</taxon>
        <taxon>Massilia</taxon>
    </lineage>
</organism>
<evidence type="ECO:0000256" key="5">
    <source>
        <dbReference type="ARBA" id="ARBA00022679"/>
    </source>
</evidence>
<dbReference type="Pfam" id="PF02706">
    <property type="entry name" value="Wzz"/>
    <property type="match status" value="1"/>
</dbReference>
<evidence type="ECO:0000256" key="10">
    <source>
        <dbReference type="ARBA" id="ARBA00022989"/>
    </source>
</evidence>
<proteinExistence type="inferred from homology"/>